<dbReference type="PaxDb" id="3880-AES74197"/>
<dbReference type="HOGENOM" id="CLU_2964318_0_0_1"/>
<protein>
    <submittedName>
        <fullName evidence="1 2">Uncharacterized protein</fullName>
    </submittedName>
</protein>
<organism evidence="1 3">
    <name type="scientific">Medicago truncatula</name>
    <name type="common">Barrel medic</name>
    <name type="synonym">Medicago tribuloides</name>
    <dbReference type="NCBI Taxonomy" id="3880"/>
    <lineage>
        <taxon>Eukaryota</taxon>
        <taxon>Viridiplantae</taxon>
        <taxon>Streptophyta</taxon>
        <taxon>Embryophyta</taxon>
        <taxon>Tracheophyta</taxon>
        <taxon>Spermatophyta</taxon>
        <taxon>Magnoliopsida</taxon>
        <taxon>eudicotyledons</taxon>
        <taxon>Gunneridae</taxon>
        <taxon>Pentapetalae</taxon>
        <taxon>rosids</taxon>
        <taxon>fabids</taxon>
        <taxon>Fabales</taxon>
        <taxon>Fabaceae</taxon>
        <taxon>Papilionoideae</taxon>
        <taxon>50 kb inversion clade</taxon>
        <taxon>NPAAA clade</taxon>
        <taxon>Hologalegina</taxon>
        <taxon>IRL clade</taxon>
        <taxon>Trifolieae</taxon>
        <taxon>Medicago</taxon>
    </lineage>
</organism>
<accession>G7J748</accession>
<dbReference type="EMBL" id="CM001219">
    <property type="protein sequence ID" value="AES74197.1"/>
    <property type="molecule type" value="Genomic_DNA"/>
</dbReference>
<reference evidence="2" key="3">
    <citation type="submission" date="2015-04" db="UniProtKB">
        <authorList>
            <consortium name="EnsemblPlants"/>
        </authorList>
    </citation>
    <scope>IDENTIFICATION</scope>
    <source>
        <strain evidence="2">cv. Jemalong A17</strain>
    </source>
</reference>
<reference evidence="1 3" key="2">
    <citation type="journal article" date="2014" name="BMC Genomics">
        <title>An improved genome release (version Mt4.0) for the model legume Medicago truncatula.</title>
        <authorList>
            <person name="Tang H."/>
            <person name="Krishnakumar V."/>
            <person name="Bidwell S."/>
            <person name="Rosen B."/>
            <person name="Chan A."/>
            <person name="Zhou S."/>
            <person name="Gentzbittel L."/>
            <person name="Childs K.L."/>
            <person name="Yandell M."/>
            <person name="Gundlach H."/>
            <person name="Mayer K.F."/>
            <person name="Schwartz D.C."/>
            <person name="Town C.D."/>
        </authorList>
    </citation>
    <scope>GENOME REANNOTATION</scope>
    <source>
        <strain evidence="2 3">cv. Jemalong A17</strain>
    </source>
</reference>
<name>G7J748_MEDTR</name>
<proteinExistence type="predicted"/>
<dbReference type="AlphaFoldDB" id="G7J748"/>
<evidence type="ECO:0000313" key="2">
    <source>
        <dbReference type="EnsemblPlants" id="AES74197"/>
    </source>
</evidence>
<sequence>MLTFVVDWIGDITDRKSTKGFSIIFGDSIITWKNKKNKTLFLALLQQNMRVSSYDIHNC</sequence>
<evidence type="ECO:0000313" key="1">
    <source>
        <dbReference type="EMBL" id="AES74197.1"/>
    </source>
</evidence>
<keyword evidence="3" id="KW-1185">Reference proteome</keyword>
<gene>
    <name evidence="1" type="ordered locus">MTR_3g116910</name>
</gene>
<evidence type="ECO:0000313" key="3">
    <source>
        <dbReference type="Proteomes" id="UP000002051"/>
    </source>
</evidence>
<dbReference type="EnsemblPlants" id="AES74197">
    <property type="protein sequence ID" value="AES74197"/>
    <property type="gene ID" value="MTR_3g116910"/>
</dbReference>
<dbReference type="Proteomes" id="UP000002051">
    <property type="component" value="Chromosome 3"/>
</dbReference>
<reference evidence="1 3" key="1">
    <citation type="journal article" date="2011" name="Nature">
        <title>The Medicago genome provides insight into the evolution of rhizobial symbioses.</title>
        <authorList>
            <person name="Young N.D."/>
            <person name="Debelle F."/>
            <person name="Oldroyd G.E."/>
            <person name="Geurts R."/>
            <person name="Cannon S.B."/>
            <person name="Udvardi M.K."/>
            <person name="Benedito V.A."/>
            <person name="Mayer K.F."/>
            <person name="Gouzy J."/>
            <person name="Schoof H."/>
            <person name="Van de Peer Y."/>
            <person name="Proost S."/>
            <person name="Cook D.R."/>
            <person name="Meyers B.C."/>
            <person name="Spannagl M."/>
            <person name="Cheung F."/>
            <person name="De Mita S."/>
            <person name="Krishnakumar V."/>
            <person name="Gundlach H."/>
            <person name="Zhou S."/>
            <person name="Mudge J."/>
            <person name="Bharti A.K."/>
            <person name="Murray J.D."/>
            <person name="Naoumkina M.A."/>
            <person name="Rosen B."/>
            <person name="Silverstein K.A."/>
            <person name="Tang H."/>
            <person name="Rombauts S."/>
            <person name="Zhao P.X."/>
            <person name="Zhou P."/>
            <person name="Barbe V."/>
            <person name="Bardou P."/>
            <person name="Bechner M."/>
            <person name="Bellec A."/>
            <person name="Berger A."/>
            <person name="Berges H."/>
            <person name="Bidwell S."/>
            <person name="Bisseling T."/>
            <person name="Choisne N."/>
            <person name="Couloux A."/>
            <person name="Denny R."/>
            <person name="Deshpande S."/>
            <person name="Dai X."/>
            <person name="Doyle J.J."/>
            <person name="Dudez A.M."/>
            <person name="Farmer A.D."/>
            <person name="Fouteau S."/>
            <person name="Franken C."/>
            <person name="Gibelin C."/>
            <person name="Gish J."/>
            <person name="Goldstein S."/>
            <person name="Gonzalez A.J."/>
            <person name="Green P.J."/>
            <person name="Hallab A."/>
            <person name="Hartog M."/>
            <person name="Hua A."/>
            <person name="Humphray S.J."/>
            <person name="Jeong D.H."/>
            <person name="Jing Y."/>
            <person name="Jocker A."/>
            <person name="Kenton S.M."/>
            <person name="Kim D.J."/>
            <person name="Klee K."/>
            <person name="Lai H."/>
            <person name="Lang C."/>
            <person name="Lin S."/>
            <person name="Macmil S.L."/>
            <person name="Magdelenat G."/>
            <person name="Matthews L."/>
            <person name="McCorrison J."/>
            <person name="Monaghan E.L."/>
            <person name="Mun J.H."/>
            <person name="Najar F.Z."/>
            <person name="Nicholson C."/>
            <person name="Noirot C."/>
            <person name="O'Bleness M."/>
            <person name="Paule C.R."/>
            <person name="Poulain J."/>
            <person name="Prion F."/>
            <person name="Qin B."/>
            <person name="Qu C."/>
            <person name="Retzel E.F."/>
            <person name="Riddle C."/>
            <person name="Sallet E."/>
            <person name="Samain S."/>
            <person name="Samson N."/>
            <person name="Sanders I."/>
            <person name="Saurat O."/>
            <person name="Scarpelli C."/>
            <person name="Schiex T."/>
            <person name="Segurens B."/>
            <person name="Severin A.J."/>
            <person name="Sherrier D.J."/>
            <person name="Shi R."/>
            <person name="Sims S."/>
            <person name="Singer S.R."/>
            <person name="Sinharoy S."/>
            <person name="Sterck L."/>
            <person name="Viollet A."/>
            <person name="Wang B.B."/>
            <person name="Wang K."/>
            <person name="Wang M."/>
            <person name="Wang X."/>
            <person name="Warfsmann J."/>
            <person name="Weissenbach J."/>
            <person name="White D.D."/>
            <person name="White J.D."/>
            <person name="Wiley G.B."/>
            <person name="Wincker P."/>
            <person name="Xing Y."/>
            <person name="Yang L."/>
            <person name="Yao Z."/>
            <person name="Ying F."/>
            <person name="Zhai J."/>
            <person name="Zhou L."/>
            <person name="Zuber A."/>
            <person name="Denarie J."/>
            <person name="Dixon R.A."/>
            <person name="May G.D."/>
            <person name="Schwartz D.C."/>
            <person name="Rogers J."/>
            <person name="Quetier F."/>
            <person name="Town C.D."/>
            <person name="Roe B.A."/>
        </authorList>
    </citation>
    <scope>NUCLEOTIDE SEQUENCE [LARGE SCALE GENOMIC DNA]</scope>
    <source>
        <strain evidence="1">A17</strain>
        <strain evidence="2 3">cv. Jemalong A17</strain>
    </source>
</reference>